<name>A0AAV9BUA8_ACOGR</name>
<dbReference type="AlphaFoldDB" id="A0AAV9BUA8"/>
<reference evidence="1" key="1">
    <citation type="journal article" date="2023" name="Nat. Commun.">
        <title>Diploid and tetraploid genomes of Acorus and the evolution of monocots.</title>
        <authorList>
            <person name="Ma L."/>
            <person name="Liu K.W."/>
            <person name="Li Z."/>
            <person name="Hsiao Y.Y."/>
            <person name="Qi Y."/>
            <person name="Fu T."/>
            <person name="Tang G.D."/>
            <person name="Zhang D."/>
            <person name="Sun W.H."/>
            <person name="Liu D.K."/>
            <person name="Li Y."/>
            <person name="Chen G.Z."/>
            <person name="Liu X.D."/>
            <person name="Liao X.Y."/>
            <person name="Jiang Y.T."/>
            <person name="Yu X."/>
            <person name="Hao Y."/>
            <person name="Huang J."/>
            <person name="Zhao X.W."/>
            <person name="Ke S."/>
            <person name="Chen Y.Y."/>
            <person name="Wu W.L."/>
            <person name="Hsu J.L."/>
            <person name="Lin Y.F."/>
            <person name="Huang M.D."/>
            <person name="Li C.Y."/>
            <person name="Huang L."/>
            <person name="Wang Z.W."/>
            <person name="Zhao X."/>
            <person name="Zhong W.Y."/>
            <person name="Peng D.H."/>
            <person name="Ahmad S."/>
            <person name="Lan S."/>
            <person name="Zhang J.S."/>
            <person name="Tsai W.C."/>
            <person name="Van de Peer Y."/>
            <person name="Liu Z.J."/>
        </authorList>
    </citation>
    <scope>NUCLEOTIDE SEQUENCE</scope>
    <source>
        <strain evidence="1">SCP</strain>
    </source>
</reference>
<reference evidence="1" key="2">
    <citation type="submission" date="2023-06" db="EMBL/GenBank/DDBJ databases">
        <authorList>
            <person name="Ma L."/>
            <person name="Liu K.-W."/>
            <person name="Li Z."/>
            <person name="Hsiao Y.-Y."/>
            <person name="Qi Y."/>
            <person name="Fu T."/>
            <person name="Tang G."/>
            <person name="Zhang D."/>
            <person name="Sun W.-H."/>
            <person name="Liu D.-K."/>
            <person name="Li Y."/>
            <person name="Chen G.-Z."/>
            <person name="Liu X.-D."/>
            <person name="Liao X.-Y."/>
            <person name="Jiang Y.-T."/>
            <person name="Yu X."/>
            <person name="Hao Y."/>
            <person name="Huang J."/>
            <person name="Zhao X.-W."/>
            <person name="Ke S."/>
            <person name="Chen Y.-Y."/>
            <person name="Wu W.-L."/>
            <person name="Hsu J.-L."/>
            <person name="Lin Y.-F."/>
            <person name="Huang M.-D."/>
            <person name="Li C.-Y."/>
            <person name="Huang L."/>
            <person name="Wang Z.-W."/>
            <person name="Zhao X."/>
            <person name="Zhong W.-Y."/>
            <person name="Peng D.-H."/>
            <person name="Ahmad S."/>
            <person name="Lan S."/>
            <person name="Zhang J.-S."/>
            <person name="Tsai W.-C."/>
            <person name="Van De Peer Y."/>
            <person name="Liu Z.-J."/>
        </authorList>
    </citation>
    <scope>NUCLEOTIDE SEQUENCE</scope>
    <source>
        <strain evidence="1">SCP</strain>
        <tissue evidence="1">Leaves</tissue>
    </source>
</reference>
<comment type="caution">
    <text evidence="1">The sequence shown here is derived from an EMBL/GenBank/DDBJ whole genome shotgun (WGS) entry which is preliminary data.</text>
</comment>
<organism evidence="1 2">
    <name type="scientific">Acorus gramineus</name>
    <name type="common">Dwarf sweet flag</name>
    <dbReference type="NCBI Taxonomy" id="55184"/>
    <lineage>
        <taxon>Eukaryota</taxon>
        <taxon>Viridiplantae</taxon>
        <taxon>Streptophyta</taxon>
        <taxon>Embryophyta</taxon>
        <taxon>Tracheophyta</taxon>
        <taxon>Spermatophyta</taxon>
        <taxon>Magnoliopsida</taxon>
        <taxon>Liliopsida</taxon>
        <taxon>Acoraceae</taxon>
        <taxon>Acorus</taxon>
    </lineage>
</organism>
<sequence>MPDTFNNGIKRLLAMSLKLWNPKGEIRLLLLPNSAILAKGKDKVVSQWQEVHRPPNPNKGKLLSDAMKSAPTISNIGSDKSVIQLKYGVVKPGPVASKNESEKGRKHSNQYFALQEENFEEVLVNGESNGRSMEEEQISNGGTAIHSVAGQSKAGSIQDKQISKGENAINAVKIISPYKETMGGSGSAETALVVPKGDCPIVGMAHAQDTPNNIEGELVVDLSHSDFPVATAPHVVNPAPIPHIPIVESKTDQCKSEKHTMLAGLLSVCLTQKGV</sequence>
<keyword evidence="2" id="KW-1185">Reference proteome</keyword>
<protein>
    <submittedName>
        <fullName evidence="1">Uncharacterized protein</fullName>
    </submittedName>
</protein>
<accession>A0AAV9BUA8</accession>
<dbReference type="Proteomes" id="UP001179952">
    <property type="component" value="Unassembled WGS sequence"/>
</dbReference>
<proteinExistence type="predicted"/>
<evidence type="ECO:0000313" key="2">
    <source>
        <dbReference type="Proteomes" id="UP001179952"/>
    </source>
</evidence>
<gene>
    <name evidence="1" type="ORF">QJS04_geneDACA022609</name>
</gene>
<dbReference type="EMBL" id="JAUJYN010000001">
    <property type="protein sequence ID" value="KAK1279727.1"/>
    <property type="molecule type" value="Genomic_DNA"/>
</dbReference>
<evidence type="ECO:0000313" key="1">
    <source>
        <dbReference type="EMBL" id="KAK1279727.1"/>
    </source>
</evidence>